<protein>
    <recommendedName>
        <fullName evidence="4">DUF2059 domain-containing protein</fullName>
    </recommendedName>
</protein>
<accession>A0ABP8IVP7</accession>
<name>A0ABP8IVP7_9BACT</name>
<comment type="caution">
    <text evidence="2">The sequence shown here is derived from an EMBL/GenBank/DDBJ whole genome shotgun (WGS) entry which is preliminary data.</text>
</comment>
<evidence type="ECO:0000313" key="3">
    <source>
        <dbReference type="Proteomes" id="UP001500454"/>
    </source>
</evidence>
<sequence>MIRSFCIVLLSWVLALSAAAQTAKPAAGPEAQVNQYFNDYIARMEPVYSAPTDAAAITLIDKVIKDFSPRQAVLAKSVNQWLATASPAQQKAALMRMQKAPWVARYSNMVASPQLMKFMDREKRNSQLKAASARLMAAKLYSAGSLSSATILKEQPADDTESEFVAD</sequence>
<organism evidence="2 3">
    <name type="scientific">Hymenobacter koreensis</name>
    <dbReference type="NCBI Taxonomy" id="1084523"/>
    <lineage>
        <taxon>Bacteria</taxon>
        <taxon>Pseudomonadati</taxon>
        <taxon>Bacteroidota</taxon>
        <taxon>Cytophagia</taxon>
        <taxon>Cytophagales</taxon>
        <taxon>Hymenobacteraceae</taxon>
        <taxon>Hymenobacter</taxon>
    </lineage>
</organism>
<evidence type="ECO:0000256" key="1">
    <source>
        <dbReference type="SAM" id="SignalP"/>
    </source>
</evidence>
<feature type="signal peptide" evidence="1">
    <location>
        <begin position="1"/>
        <end position="20"/>
    </location>
</feature>
<reference evidence="3" key="1">
    <citation type="journal article" date="2019" name="Int. J. Syst. Evol. Microbiol.">
        <title>The Global Catalogue of Microorganisms (GCM) 10K type strain sequencing project: providing services to taxonomists for standard genome sequencing and annotation.</title>
        <authorList>
            <consortium name="The Broad Institute Genomics Platform"/>
            <consortium name="The Broad Institute Genome Sequencing Center for Infectious Disease"/>
            <person name="Wu L."/>
            <person name="Ma J."/>
        </authorList>
    </citation>
    <scope>NUCLEOTIDE SEQUENCE [LARGE SCALE GENOMIC DNA]</scope>
    <source>
        <strain evidence="3">JCM 17924</strain>
    </source>
</reference>
<keyword evidence="3" id="KW-1185">Reference proteome</keyword>
<feature type="chain" id="PRO_5046926453" description="DUF2059 domain-containing protein" evidence="1">
    <location>
        <begin position="21"/>
        <end position="167"/>
    </location>
</feature>
<evidence type="ECO:0008006" key="4">
    <source>
        <dbReference type="Google" id="ProtNLM"/>
    </source>
</evidence>
<evidence type="ECO:0000313" key="2">
    <source>
        <dbReference type="EMBL" id="GAA4375970.1"/>
    </source>
</evidence>
<keyword evidence="1" id="KW-0732">Signal</keyword>
<gene>
    <name evidence="2" type="ORF">GCM10023186_09330</name>
</gene>
<proteinExistence type="predicted"/>
<dbReference type="RefSeq" id="WP_345221838.1">
    <property type="nucleotide sequence ID" value="NZ_BAABHA010000002.1"/>
</dbReference>
<dbReference type="Proteomes" id="UP001500454">
    <property type="component" value="Unassembled WGS sequence"/>
</dbReference>
<dbReference type="EMBL" id="BAABHA010000002">
    <property type="protein sequence ID" value="GAA4375970.1"/>
    <property type="molecule type" value="Genomic_DNA"/>
</dbReference>